<keyword evidence="11" id="KW-0804">Transcription</keyword>
<evidence type="ECO:0000256" key="7">
    <source>
        <dbReference type="ARBA" id="ARBA00022840"/>
    </source>
</evidence>
<dbReference type="InterPro" id="IPR036890">
    <property type="entry name" value="HATPase_C_sf"/>
</dbReference>
<dbReference type="InterPro" id="IPR013783">
    <property type="entry name" value="Ig-like_fold"/>
</dbReference>
<dbReference type="SUPFAM" id="SSF46689">
    <property type="entry name" value="Homeodomain-like"/>
    <property type="match status" value="1"/>
</dbReference>
<evidence type="ECO:0000256" key="10">
    <source>
        <dbReference type="ARBA" id="ARBA00023125"/>
    </source>
</evidence>
<dbReference type="InterPro" id="IPR018062">
    <property type="entry name" value="HTH_AraC-typ_CS"/>
</dbReference>
<dbReference type="SMART" id="SM00448">
    <property type="entry name" value="REC"/>
    <property type="match status" value="1"/>
</dbReference>
<comment type="catalytic activity">
    <reaction evidence="1">
        <text>ATP + protein L-histidine = ADP + protein N-phospho-L-histidine.</text>
        <dbReference type="EC" id="2.7.13.3"/>
    </reaction>
</comment>
<dbReference type="SMART" id="SM00387">
    <property type="entry name" value="HATPase_c"/>
    <property type="match status" value="1"/>
</dbReference>
<dbReference type="InterPro" id="IPR036097">
    <property type="entry name" value="HisK_dim/P_sf"/>
</dbReference>
<dbReference type="eggNOG" id="COG0745">
    <property type="taxonomic scope" value="Bacteria"/>
</dbReference>
<evidence type="ECO:0000256" key="11">
    <source>
        <dbReference type="ARBA" id="ARBA00023163"/>
    </source>
</evidence>
<evidence type="ECO:0000256" key="1">
    <source>
        <dbReference type="ARBA" id="ARBA00000085"/>
    </source>
</evidence>
<dbReference type="CDD" id="cd00082">
    <property type="entry name" value="HisKA"/>
    <property type="match status" value="1"/>
</dbReference>
<evidence type="ECO:0000259" key="15">
    <source>
        <dbReference type="PROSITE" id="PS50110"/>
    </source>
</evidence>
<dbReference type="Pfam" id="PF00512">
    <property type="entry name" value="HisKA"/>
    <property type="match status" value="1"/>
</dbReference>
<dbReference type="GO" id="GO:0043565">
    <property type="term" value="F:sequence-specific DNA binding"/>
    <property type="evidence" value="ECO:0007669"/>
    <property type="project" value="InterPro"/>
</dbReference>
<dbReference type="CDD" id="cd17574">
    <property type="entry name" value="REC_OmpR"/>
    <property type="match status" value="1"/>
</dbReference>
<keyword evidence="17" id="KW-1185">Reference proteome</keyword>
<keyword evidence="7" id="KW-0067">ATP-binding</keyword>
<dbReference type="SMART" id="SM00388">
    <property type="entry name" value="HisKA"/>
    <property type="match status" value="1"/>
</dbReference>
<keyword evidence="3 12" id="KW-0597">Phosphoprotein</keyword>
<dbReference type="InterPro" id="IPR001789">
    <property type="entry name" value="Sig_transdc_resp-reg_receiver"/>
</dbReference>
<proteinExistence type="predicted"/>
<dbReference type="Pfam" id="PF07495">
    <property type="entry name" value="Y_Y_Y"/>
    <property type="match status" value="1"/>
</dbReference>
<dbReference type="InterPro" id="IPR009057">
    <property type="entry name" value="Homeodomain-like_sf"/>
</dbReference>
<dbReference type="PROSITE" id="PS50109">
    <property type="entry name" value="HIS_KIN"/>
    <property type="match status" value="1"/>
</dbReference>
<dbReference type="STRING" id="649349.Lbys_2945"/>
<dbReference type="HOGENOM" id="CLU_000445_28_1_10"/>
<reference evidence="16 17" key="2">
    <citation type="journal article" date="2011" name="Stand. Genomic Sci.">
        <title>Complete genome sequence of Leadbetterella byssophila type strain (4M15).</title>
        <authorList>
            <person name="Abt B."/>
            <person name="Teshima H."/>
            <person name="Lucas S."/>
            <person name="Lapidus A."/>
            <person name="Del Rio T.G."/>
            <person name="Nolan M."/>
            <person name="Tice H."/>
            <person name="Cheng J.F."/>
            <person name="Pitluck S."/>
            <person name="Liolios K."/>
            <person name="Pagani I."/>
            <person name="Ivanova N."/>
            <person name="Mavromatis K."/>
            <person name="Pati A."/>
            <person name="Tapia R."/>
            <person name="Han C."/>
            <person name="Goodwin L."/>
            <person name="Chen A."/>
            <person name="Palaniappan K."/>
            <person name="Land M."/>
            <person name="Hauser L."/>
            <person name="Chang Y.J."/>
            <person name="Jeffries C.D."/>
            <person name="Rohde M."/>
            <person name="Goker M."/>
            <person name="Tindall B.J."/>
            <person name="Detter J.C."/>
            <person name="Woyke T."/>
            <person name="Bristow J."/>
            <person name="Eisen J.A."/>
            <person name="Markowitz V."/>
            <person name="Hugenholtz P."/>
            <person name="Klenk H.P."/>
            <person name="Kyrpides N.C."/>
        </authorList>
    </citation>
    <scope>NUCLEOTIDE SEQUENCE [LARGE SCALE GENOMIC DNA]</scope>
    <source>
        <strain evidence="17">DSM 17132 / JCM 16389 / KACC 11308 / NBRC 106382 / 4M15</strain>
    </source>
</reference>
<dbReference type="PROSITE" id="PS01124">
    <property type="entry name" value="HTH_ARAC_FAMILY_2"/>
    <property type="match status" value="1"/>
</dbReference>
<dbReference type="RefSeq" id="WP_013409639.1">
    <property type="nucleotide sequence ID" value="NC_014655.1"/>
</dbReference>
<dbReference type="eggNOG" id="COG3292">
    <property type="taxonomic scope" value="Bacteria"/>
</dbReference>
<evidence type="ECO:0000256" key="4">
    <source>
        <dbReference type="ARBA" id="ARBA00022679"/>
    </source>
</evidence>
<dbReference type="PROSITE" id="PS00041">
    <property type="entry name" value="HTH_ARAC_FAMILY_1"/>
    <property type="match status" value="1"/>
</dbReference>
<dbReference type="InterPro" id="IPR005467">
    <property type="entry name" value="His_kinase_dom"/>
</dbReference>
<dbReference type="FunFam" id="1.10.287.130:FF:000045">
    <property type="entry name" value="Two-component system sensor histidine kinase/response regulator"/>
    <property type="match status" value="1"/>
</dbReference>
<dbReference type="Pfam" id="PF07494">
    <property type="entry name" value="Reg_prop"/>
    <property type="match status" value="7"/>
</dbReference>
<dbReference type="GO" id="GO:0005524">
    <property type="term" value="F:ATP binding"/>
    <property type="evidence" value="ECO:0007669"/>
    <property type="project" value="UniProtKB-KW"/>
</dbReference>
<dbReference type="Pfam" id="PF12833">
    <property type="entry name" value="HTH_18"/>
    <property type="match status" value="1"/>
</dbReference>
<name>E4RT69_LEAB4</name>
<feature type="domain" description="Response regulatory" evidence="15">
    <location>
        <begin position="1051"/>
        <end position="1166"/>
    </location>
</feature>
<dbReference type="InterPro" id="IPR018060">
    <property type="entry name" value="HTH_AraC"/>
</dbReference>
<evidence type="ECO:0000259" key="14">
    <source>
        <dbReference type="PROSITE" id="PS50109"/>
    </source>
</evidence>
<dbReference type="SMART" id="SM00342">
    <property type="entry name" value="HTH_ARAC"/>
    <property type="match status" value="1"/>
</dbReference>
<dbReference type="KEGG" id="lby:Lbys_2945"/>
<dbReference type="InterPro" id="IPR003661">
    <property type="entry name" value="HisK_dim/P_dom"/>
</dbReference>
<dbReference type="Pfam" id="PF00072">
    <property type="entry name" value="Response_reg"/>
    <property type="match status" value="1"/>
</dbReference>
<keyword evidence="6 16" id="KW-0418">Kinase</keyword>
<protein>
    <recommendedName>
        <fullName evidence="2">histidine kinase</fullName>
        <ecNumber evidence="2">2.7.13.3</ecNumber>
    </recommendedName>
</protein>
<evidence type="ECO:0000313" key="16">
    <source>
        <dbReference type="EMBL" id="ADQ18607.1"/>
    </source>
</evidence>
<dbReference type="Pfam" id="PF02518">
    <property type="entry name" value="HATPase_c"/>
    <property type="match status" value="1"/>
</dbReference>
<keyword evidence="5" id="KW-0547">Nucleotide-binding</keyword>
<dbReference type="SUPFAM" id="SSF63829">
    <property type="entry name" value="Calcium-dependent phosphotriesterase"/>
    <property type="match status" value="3"/>
</dbReference>
<dbReference type="PRINTS" id="PR00344">
    <property type="entry name" value="BCTRLSENSOR"/>
</dbReference>
<dbReference type="Proteomes" id="UP000007435">
    <property type="component" value="Chromosome"/>
</dbReference>
<evidence type="ECO:0000256" key="9">
    <source>
        <dbReference type="ARBA" id="ARBA00023015"/>
    </source>
</evidence>
<dbReference type="OrthoDB" id="9797097at2"/>
<dbReference type="eggNOG" id="COG2205">
    <property type="taxonomic scope" value="Bacteria"/>
</dbReference>
<evidence type="ECO:0000313" key="17">
    <source>
        <dbReference type="Proteomes" id="UP000007435"/>
    </source>
</evidence>
<evidence type="ECO:0000256" key="2">
    <source>
        <dbReference type="ARBA" id="ARBA00012438"/>
    </source>
</evidence>
<evidence type="ECO:0000256" key="6">
    <source>
        <dbReference type="ARBA" id="ARBA00022777"/>
    </source>
</evidence>
<organism evidence="16 17">
    <name type="scientific">Leadbetterella byssophila (strain DSM 17132 / JCM 16389 / KACC 11308 / NBRC 106382 / 4M15)</name>
    <dbReference type="NCBI Taxonomy" id="649349"/>
    <lineage>
        <taxon>Bacteria</taxon>
        <taxon>Pseudomonadati</taxon>
        <taxon>Bacteroidota</taxon>
        <taxon>Cytophagia</taxon>
        <taxon>Cytophagales</taxon>
        <taxon>Leadbetterellaceae</taxon>
        <taxon>Leadbetterella</taxon>
    </lineage>
</organism>
<gene>
    <name evidence="16" type="ordered locus">Lbys_2945</name>
</gene>
<dbReference type="Gene3D" id="1.10.287.130">
    <property type="match status" value="1"/>
</dbReference>
<keyword evidence="10" id="KW-0238">DNA-binding</keyword>
<dbReference type="EC" id="2.7.13.3" evidence="2"/>
<accession>E4RT69</accession>
<dbReference type="InterPro" id="IPR003594">
    <property type="entry name" value="HATPase_dom"/>
</dbReference>
<dbReference type="Gene3D" id="2.60.40.10">
    <property type="entry name" value="Immunoglobulins"/>
    <property type="match status" value="1"/>
</dbReference>
<evidence type="ECO:0000256" key="3">
    <source>
        <dbReference type="ARBA" id="ARBA00022553"/>
    </source>
</evidence>
<sequence length="1299" mass="148289">MPWGWFFLLFASASVFAQSFKRLGINEGLNHNHVTAVCRSATGFLWIGTADGLHRFDGKSLKLYRGIHLVNQIYEGPDDLLWIRTDQGLQVLDQRKETFYKNSDSLLSAKGFPKGNFLDLIKDRNNRFWLLHSDGGFSRYQNGQIDTYSSGKAAVSFALDPNGAIWMMYADGYIEKIHAESLELQFRKKLLSKADPNYRIFIDRQGSPWIFSANTPNGVFWWPDISTAPKVFALSSPHYPLNNNTVIGVTEDQRGKIWIATDHGGVNLFDPRTQVLTYLMNEEYNDRSLSHNGTSALLCDEEGIVWVGTYKGGLNYYHEQLIQFPVVRNHKIPYEDVNRFVEDREGNLWIGTNGGGLLFYHKASNTYKQFLHNPSQPQSLGSNVIVSLYLDKEDRLWVGTYHGGLNLFQNGKFTRFLNQADDPYSLSNNSVWEIFEDSRGNLWIGTLSGGAQVLDRSSGKFLKVGRDIPGPSAPYICAIMEDRKGRLWFGSATGIEVFDPKTKKVKKYGMADGLRNEYISDFLEDSKGRFWVATRDGLHLFDAESERFKFFDEGLQDHTIHTLLEDQSGKIWMSTAKGVSMLVEKEQWIIRNFDQEDGLQSAAFNENAALKSRSGELLFGGPKGFNIIRSENLYQEGKIPQPKLIDFLLFNRSIGVGEVVNGRVILDKTLPFIKEIFLRHDQNVIGLSISPMYFLHPKRVQMKYILEGFNTEWLDGNNHLVTFTNLNAGEYTFKVITSLDGEQWSAPFTLLKIHVSSPWWKTPWAYAFYFIIISSILLVIRYFEKSNQARLFALQQEREEAKRIKELDLLKTKFFTNVSHEFRTPLSLILTPVEKLVQLETDAHKRMHLDLVYRNARRLLNLVNQLLDFRKIDTRSLVLHAVEGDIIAELKDHVRSFRDLAESKEIQYQIQIPAEPFTCRFDHDKLERIIFNLLSNAFKFTPVGGRVFFESTIDGKYLNVKVGDNGMGIPDDSLQRIFDRYFQDDLLKSVLNQGSGIGLSITKEYVSLMGGEISVESKVGMGSTFNVRIPLDPAPVPTQRIERRGNLGGEKILVVEDNEDFRFYLLDNLREEFALEEARNGEEAWEKVLSYHPDLIVSDINMPGMSGLELCRKIRRDPRTKHIPVILLTAISSDSAQIEGLDSGASDYIIKPFNVELLLTKLRTQLKQKSSLEKAFKKKVSIEVKVPETESSDEKFVRKALELIEANLSNTEFSVEILAENLNVSRVGLYKKIFGLTGMSPSEFIRDIRLKRAAKMLEDTGLTVAEVAYSVGYNNPKAFSKFFKEKWGHNPTDFRKIKS</sequence>
<dbReference type="Gene3D" id="3.30.565.10">
    <property type="entry name" value="Histidine kinase-like ATPase, C-terminal domain"/>
    <property type="match status" value="1"/>
</dbReference>
<dbReference type="GO" id="GO:0003700">
    <property type="term" value="F:DNA-binding transcription factor activity"/>
    <property type="evidence" value="ECO:0007669"/>
    <property type="project" value="InterPro"/>
</dbReference>
<evidence type="ECO:0000259" key="13">
    <source>
        <dbReference type="PROSITE" id="PS01124"/>
    </source>
</evidence>
<dbReference type="PROSITE" id="PS50110">
    <property type="entry name" value="RESPONSE_REGULATORY"/>
    <property type="match status" value="1"/>
</dbReference>
<dbReference type="InterPro" id="IPR004358">
    <property type="entry name" value="Sig_transdc_His_kin-like_C"/>
</dbReference>
<feature type="domain" description="HTH araC/xylS-type" evidence="13">
    <location>
        <begin position="1198"/>
        <end position="1297"/>
    </location>
</feature>
<feature type="domain" description="Histidine kinase" evidence="14">
    <location>
        <begin position="817"/>
        <end position="1033"/>
    </location>
</feature>
<dbReference type="InterPro" id="IPR011110">
    <property type="entry name" value="Reg_prop"/>
</dbReference>
<dbReference type="SUPFAM" id="SSF52172">
    <property type="entry name" value="CheY-like"/>
    <property type="match status" value="1"/>
</dbReference>
<evidence type="ECO:0000256" key="5">
    <source>
        <dbReference type="ARBA" id="ARBA00022741"/>
    </source>
</evidence>
<dbReference type="Gene3D" id="2.130.10.10">
    <property type="entry name" value="YVTN repeat-like/Quinoprotein amine dehydrogenase"/>
    <property type="match status" value="2"/>
</dbReference>
<dbReference type="Gene3D" id="1.10.10.60">
    <property type="entry name" value="Homeodomain-like"/>
    <property type="match status" value="1"/>
</dbReference>
<reference key="1">
    <citation type="submission" date="2010-11" db="EMBL/GenBank/DDBJ databases">
        <title>The complete genome of Leadbetterella byssophila DSM 17132.</title>
        <authorList>
            <consortium name="US DOE Joint Genome Institute (JGI-PGF)"/>
            <person name="Lucas S."/>
            <person name="Copeland A."/>
            <person name="Lapidus A."/>
            <person name="Glavina del Rio T."/>
            <person name="Dalin E."/>
            <person name="Tice H."/>
            <person name="Bruce D."/>
            <person name="Goodwin L."/>
            <person name="Pitluck S."/>
            <person name="Kyrpides N."/>
            <person name="Mavromatis K."/>
            <person name="Ivanova N."/>
            <person name="Teshima H."/>
            <person name="Brettin T."/>
            <person name="Detter J.C."/>
            <person name="Han C."/>
            <person name="Tapia R."/>
            <person name="Land M."/>
            <person name="Hauser L."/>
            <person name="Markowitz V."/>
            <person name="Cheng J.-F."/>
            <person name="Hugenholtz P."/>
            <person name="Woyke T."/>
            <person name="Wu D."/>
            <person name="Tindall B."/>
            <person name="Pomrenke H.G."/>
            <person name="Brambilla E."/>
            <person name="Klenk H.-P."/>
            <person name="Eisen J.A."/>
        </authorList>
    </citation>
    <scope>NUCLEOTIDE SEQUENCE [LARGE SCALE GENOMIC DNA]</scope>
    <source>
        <strain>DSM 17132</strain>
    </source>
</reference>
<keyword evidence="4" id="KW-0808">Transferase</keyword>
<dbReference type="PANTHER" id="PTHR43547:SF2">
    <property type="entry name" value="HYBRID SIGNAL TRANSDUCTION HISTIDINE KINASE C"/>
    <property type="match status" value="1"/>
</dbReference>
<dbReference type="EMBL" id="CP002305">
    <property type="protein sequence ID" value="ADQ18607.1"/>
    <property type="molecule type" value="Genomic_DNA"/>
</dbReference>
<dbReference type="FunFam" id="3.30.565.10:FF:000037">
    <property type="entry name" value="Hybrid sensor histidine kinase/response regulator"/>
    <property type="match status" value="1"/>
</dbReference>
<dbReference type="InterPro" id="IPR011006">
    <property type="entry name" value="CheY-like_superfamily"/>
</dbReference>
<dbReference type="SUPFAM" id="SSF47384">
    <property type="entry name" value="Homodimeric domain of signal transducing histidine kinase"/>
    <property type="match status" value="1"/>
</dbReference>
<evidence type="ECO:0000256" key="12">
    <source>
        <dbReference type="PROSITE-ProRule" id="PRU00169"/>
    </source>
</evidence>
<dbReference type="Gene3D" id="3.40.50.2300">
    <property type="match status" value="1"/>
</dbReference>
<dbReference type="SUPFAM" id="SSF55874">
    <property type="entry name" value="ATPase domain of HSP90 chaperone/DNA topoisomerase II/histidine kinase"/>
    <property type="match status" value="1"/>
</dbReference>
<keyword evidence="9" id="KW-0805">Transcription regulation</keyword>
<dbReference type="InterPro" id="IPR015943">
    <property type="entry name" value="WD40/YVTN_repeat-like_dom_sf"/>
</dbReference>
<dbReference type="InterPro" id="IPR011123">
    <property type="entry name" value="Y_Y_Y"/>
</dbReference>
<feature type="modified residue" description="4-aspartylphosphate" evidence="12">
    <location>
        <position position="1099"/>
    </location>
</feature>
<dbReference type="PANTHER" id="PTHR43547">
    <property type="entry name" value="TWO-COMPONENT HISTIDINE KINASE"/>
    <property type="match status" value="1"/>
</dbReference>
<dbReference type="GO" id="GO:0000155">
    <property type="term" value="F:phosphorelay sensor kinase activity"/>
    <property type="evidence" value="ECO:0007669"/>
    <property type="project" value="InterPro"/>
</dbReference>
<keyword evidence="8" id="KW-0902">Two-component regulatory system</keyword>
<evidence type="ECO:0000256" key="8">
    <source>
        <dbReference type="ARBA" id="ARBA00023012"/>
    </source>
</evidence>